<dbReference type="InterPro" id="IPR049352">
    <property type="entry name" value="Rost"/>
</dbReference>
<dbReference type="Pfam" id="PF21534">
    <property type="entry name" value="Rost"/>
    <property type="match status" value="1"/>
</dbReference>
<feature type="transmembrane region" description="Helical" evidence="2">
    <location>
        <begin position="6"/>
        <end position="26"/>
    </location>
</feature>
<feature type="transmembrane region" description="Helical" evidence="2">
    <location>
        <begin position="235"/>
        <end position="258"/>
    </location>
</feature>
<keyword evidence="2" id="KW-0812">Transmembrane</keyword>
<dbReference type="GO" id="GO:0016020">
    <property type="term" value="C:membrane"/>
    <property type="evidence" value="ECO:0007669"/>
    <property type="project" value="TreeGrafter"/>
</dbReference>
<dbReference type="SUPFAM" id="SSF81995">
    <property type="entry name" value="beta-sandwich domain of Sec23/24"/>
    <property type="match status" value="1"/>
</dbReference>
<feature type="transmembrane region" description="Helical" evidence="2">
    <location>
        <begin position="195"/>
        <end position="215"/>
    </location>
</feature>
<feature type="region of interest" description="Disordered" evidence="1">
    <location>
        <begin position="48"/>
        <end position="81"/>
    </location>
</feature>
<proteinExistence type="predicted"/>
<evidence type="ECO:0000256" key="1">
    <source>
        <dbReference type="SAM" id="MobiDB-lite"/>
    </source>
</evidence>
<feature type="compositionally biased region" description="Low complexity" evidence="1">
    <location>
        <begin position="56"/>
        <end position="77"/>
    </location>
</feature>
<keyword evidence="2" id="KW-0472">Membrane</keyword>
<organism evidence="3">
    <name type="scientific">Octopus bimaculoides</name>
    <name type="common">California two-spotted octopus</name>
    <dbReference type="NCBI Taxonomy" id="37653"/>
    <lineage>
        <taxon>Eukaryota</taxon>
        <taxon>Metazoa</taxon>
        <taxon>Spiralia</taxon>
        <taxon>Lophotrochozoa</taxon>
        <taxon>Mollusca</taxon>
        <taxon>Cephalopoda</taxon>
        <taxon>Coleoidea</taxon>
        <taxon>Octopodiformes</taxon>
        <taxon>Octopoda</taxon>
        <taxon>Incirrata</taxon>
        <taxon>Octopodidae</taxon>
        <taxon>Octopus</taxon>
    </lineage>
</organism>
<name>A0A0L8G3R3_OCTBM</name>
<dbReference type="AlphaFoldDB" id="A0A0L8G3R3"/>
<accession>A0A0L8G3R3</accession>
<evidence type="ECO:0000256" key="2">
    <source>
        <dbReference type="SAM" id="Phobius"/>
    </source>
</evidence>
<reference evidence="3" key="1">
    <citation type="submission" date="2015-07" db="EMBL/GenBank/DDBJ databases">
        <title>MeaNS - Measles Nucleotide Surveillance Program.</title>
        <authorList>
            <person name="Tran T."/>
            <person name="Druce J."/>
        </authorList>
    </citation>
    <scope>NUCLEOTIDE SEQUENCE</scope>
    <source>
        <strain evidence="3">UCB-OBI-ISO-001</strain>
        <tissue evidence="3">Gonad</tissue>
    </source>
</reference>
<dbReference type="EMBL" id="KQ424300">
    <property type="protein sequence ID" value="KOF71215.1"/>
    <property type="molecule type" value="Genomic_DNA"/>
</dbReference>
<sequence>MAYLTTWAYIILMLHFNIAAVITVYWKCRSCRGDPEVSNYINVVARPRKHKKSDQKQQQQQQQQQQLQQQQQQQPQQEDQPTVTVQLNTNNAPDEDTEQPVFGTQLSMETTMCVGKVDQTTWYMKLSWMFYNVSFVSAIVVTLVFFGAVYPNLSPEDKKSSLGISFEDLSIHGLNTLLVLMEVALSSFPVRLVHALYPMLYGLLYMVFNISYWSYDPKRNVIYEGMLDWNHPLKCLILVVLLVFVVTPILQITHFLFYKLRSLVFGRSARLDSTSSFSTCDV</sequence>
<feature type="transmembrane region" description="Helical" evidence="2">
    <location>
        <begin position="129"/>
        <end position="149"/>
    </location>
</feature>
<keyword evidence="2" id="KW-1133">Transmembrane helix</keyword>
<dbReference type="PANTHER" id="PTHR12242:SF45">
    <property type="entry name" value="MARVEL DOMAIN-CONTAINING PROTEIN"/>
    <property type="match status" value="1"/>
</dbReference>
<gene>
    <name evidence="3" type="ORF">OCBIM_22001402mg</name>
</gene>
<dbReference type="OrthoDB" id="419711at2759"/>
<evidence type="ECO:0000313" key="3">
    <source>
        <dbReference type="EMBL" id="KOF71215.1"/>
    </source>
</evidence>
<protein>
    <submittedName>
        <fullName evidence="3">Uncharacterized protein</fullName>
    </submittedName>
</protein>
<dbReference type="PANTHER" id="PTHR12242">
    <property type="entry name" value="OS02G0130600 PROTEIN-RELATED"/>
    <property type="match status" value="1"/>
</dbReference>